<evidence type="ECO:0000313" key="2">
    <source>
        <dbReference type="EMBL" id="OHJ46114.1"/>
    </source>
</evidence>
<accession>A0A3F3IS50</accession>
<reference evidence="1" key="2">
    <citation type="submission" date="2018-08" db="EMBL/GenBank/DDBJ databases">
        <authorList>
            <consortium name="GenomeTrakr network: Whole genome sequencing for foodborne pathogen traceback"/>
        </authorList>
    </citation>
    <scope>NUCLEOTIDE SEQUENCE [LARGE SCALE GENOMIC DNA]</scope>
    <source>
        <strain evidence="1">FLUFL-367</strain>
    </source>
</reference>
<sequence length="231" mass="25699">MQDIPQDMLNETTKTEQSARIELWEIDLTAFGDQRYFFSNEPNERGEPVTWQGRKYDIYPIHGSGFDLVGKGTSARPTLAVSNMFGMVTGLAEDVQSLVGATVIRHLVYARFLDAVNFKNGNPEANPEQEAVSRWRVEQLSELKKTTATFVLATPTETDGSVFPGRTMLADVCNWAYRSQECGYAGPPVADEFDKPTADPSKDACSKCRTGCELRNNLPRIGCFLSINRLS</sequence>
<dbReference type="EMBL" id="AAACVH010000042">
    <property type="protein sequence ID" value="EAA8667362.1"/>
    <property type="molecule type" value="Genomic_DNA"/>
</dbReference>
<dbReference type="GO" id="GO:0046718">
    <property type="term" value="P:symbiont entry into host cell"/>
    <property type="evidence" value="ECO:0007669"/>
    <property type="project" value="InterPro"/>
</dbReference>
<dbReference type="Pfam" id="PF05100">
    <property type="entry name" value="Phage_tail_L"/>
    <property type="match status" value="1"/>
</dbReference>
<dbReference type="Proteomes" id="UP000866740">
    <property type="component" value="Unassembled WGS sequence"/>
</dbReference>
<reference evidence="2" key="1">
    <citation type="submission" date="2016-09" db="EMBL/GenBank/DDBJ databases">
        <title>Whole genome sequencing of Salmonella enterica.</title>
        <authorList>
            <person name="Bell R."/>
        </authorList>
    </citation>
    <scope>NUCLEOTIDE SEQUENCE [LARGE SCALE GENOMIC DNA]</scope>
    <source>
        <strain evidence="2">CFSAN044929</strain>
    </source>
</reference>
<gene>
    <name evidence="2" type="ORF">A7S51_24380</name>
    <name evidence="1" type="ORF">NL99_20800</name>
</gene>
<dbReference type="RefSeq" id="WP_069040881.1">
    <property type="nucleotide sequence ID" value="NZ_BGKX01000039.1"/>
</dbReference>
<comment type="caution">
    <text evidence="2">The sequence shown here is derived from an EMBL/GenBank/DDBJ whole genome shotgun (WGS) entry which is preliminary data.</text>
</comment>
<dbReference type="EMBL" id="MLTE01000025">
    <property type="protein sequence ID" value="OHJ46114.1"/>
    <property type="molecule type" value="Genomic_DNA"/>
</dbReference>
<name>A0A3F3IS50_SALER</name>
<dbReference type="AlphaFoldDB" id="A0A3F3IS50"/>
<proteinExistence type="predicted"/>
<dbReference type="NCBIfam" id="TIGR01600">
    <property type="entry name" value="phage_tail_L"/>
    <property type="match status" value="1"/>
</dbReference>
<evidence type="ECO:0000313" key="1">
    <source>
        <dbReference type="EMBL" id="EAA8667362.1"/>
    </source>
</evidence>
<dbReference type="GO" id="GO:0030430">
    <property type="term" value="C:host cell cytoplasm"/>
    <property type="evidence" value="ECO:0007669"/>
    <property type="project" value="InterPro"/>
</dbReference>
<dbReference type="InterPro" id="IPR006487">
    <property type="entry name" value="Phage_lambda_L"/>
</dbReference>
<dbReference type="GO" id="GO:0051536">
    <property type="term" value="F:iron-sulfur cluster binding"/>
    <property type="evidence" value="ECO:0007669"/>
    <property type="project" value="InterPro"/>
</dbReference>
<organism evidence="2">
    <name type="scientific">Salmonella enterica</name>
    <name type="common">Salmonella choleraesuis</name>
    <dbReference type="NCBI Taxonomy" id="28901"/>
    <lineage>
        <taxon>Bacteria</taxon>
        <taxon>Pseudomonadati</taxon>
        <taxon>Pseudomonadota</taxon>
        <taxon>Gammaproteobacteria</taxon>
        <taxon>Enterobacterales</taxon>
        <taxon>Enterobacteriaceae</taxon>
        <taxon>Salmonella</taxon>
    </lineage>
</organism>
<dbReference type="Proteomes" id="UP000839834">
    <property type="component" value="Unassembled WGS sequence"/>
</dbReference>
<protein>
    <submittedName>
        <fullName evidence="2">Phage minor tail protein L</fullName>
    </submittedName>
</protein>